<comment type="catalytic activity">
    <reaction evidence="1 7">
        <text>Hydrolysis of terminal non-reducing beta-D-galactose residues in beta-D-galactosides.</text>
        <dbReference type="EC" id="3.2.1.23"/>
    </reaction>
</comment>
<dbReference type="InterPro" id="IPR048913">
    <property type="entry name" value="BetaGal_gal-bd"/>
</dbReference>
<accession>A0A6T6CJY4</accession>
<dbReference type="InterPro" id="IPR001944">
    <property type="entry name" value="Glycoside_Hdrlase_35"/>
</dbReference>
<reference evidence="11" key="1">
    <citation type="submission" date="2021-01" db="EMBL/GenBank/DDBJ databases">
        <authorList>
            <person name="Corre E."/>
            <person name="Pelletier E."/>
            <person name="Niang G."/>
            <person name="Scheremetjew M."/>
            <person name="Finn R."/>
            <person name="Kale V."/>
            <person name="Holt S."/>
            <person name="Cochrane G."/>
            <person name="Meng A."/>
            <person name="Brown T."/>
            <person name="Cohen L."/>
        </authorList>
    </citation>
    <scope>NUCLEOTIDE SEQUENCE</scope>
    <source>
        <strain evidence="11">SAG 36.94</strain>
    </source>
</reference>
<protein>
    <recommendedName>
        <fullName evidence="3 7">Beta-galactosidase</fullName>
        <ecNumber evidence="3 7">3.2.1.23</ecNumber>
    </recommendedName>
</protein>
<keyword evidence="5 7" id="KW-0378">Hydrolase</keyword>
<proteinExistence type="inferred from homology"/>
<dbReference type="InterPro" id="IPR031330">
    <property type="entry name" value="Gly_Hdrlase_35_cat"/>
</dbReference>
<organism evidence="11">
    <name type="scientific">Compsopogon caeruleus</name>
    <dbReference type="NCBI Taxonomy" id="31354"/>
    <lineage>
        <taxon>Eukaryota</taxon>
        <taxon>Rhodophyta</taxon>
        <taxon>Compsopogonophyceae</taxon>
        <taxon>Compsopogonales</taxon>
        <taxon>Compsopogonaceae</taxon>
        <taxon>Compsopogon</taxon>
    </lineage>
</organism>
<evidence type="ECO:0000256" key="3">
    <source>
        <dbReference type="ARBA" id="ARBA00012756"/>
    </source>
</evidence>
<dbReference type="SUPFAM" id="SSF51445">
    <property type="entry name" value="(Trans)glycosidases"/>
    <property type="match status" value="1"/>
</dbReference>
<dbReference type="InterPro" id="IPR017853">
    <property type="entry name" value="GH"/>
</dbReference>
<dbReference type="Gene3D" id="2.60.120.260">
    <property type="entry name" value="Galactose-binding domain-like"/>
    <property type="match status" value="1"/>
</dbReference>
<dbReference type="InterPro" id="IPR019801">
    <property type="entry name" value="Glyco_hydro_35_CS"/>
</dbReference>
<comment type="similarity">
    <text evidence="2 8">Belongs to the glycosyl hydrolase 35 family.</text>
</comment>
<dbReference type="AlphaFoldDB" id="A0A6T6CJY4"/>
<evidence type="ECO:0000256" key="6">
    <source>
        <dbReference type="ARBA" id="ARBA00023295"/>
    </source>
</evidence>
<evidence type="ECO:0000313" key="13">
    <source>
        <dbReference type="EMBL" id="CAD9236842.1"/>
    </source>
</evidence>
<dbReference type="SUPFAM" id="SSF49785">
    <property type="entry name" value="Galactose-binding domain-like"/>
    <property type="match status" value="2"/>
</dbReference>
<dbReference type="FunFam" id="3.20.20.80:FF:000006">
    <property type="entry name" value="Beta-galactosidase"/>
    <property type="match status" value="1"/>
</dbReference>
<dbReference type="Gene3D" id="3.20.20.80">
    <property type="entry name" value="Glycosidases"/>
    <property type="match status" value="1"/>
</dbReference>
<dbReference type="PROSITE" id="PS01182">
    <property type="entry name" value="GLYCOSYL_HYDROL_F35"/>
    <property type="match status" value="1"/>
</dbReference>
<evidence type="ECO:0000313" key="11">
    <source>
        <dbReference type="EMBL" id="CAD9236839.1"/>
    </source>
</evidence>
<evidence type="ECO:0000256" key="2">
    <source>
        <dbReference type="ARBA" id="ARBA00009809"/>
    </source>
</evidence>
<evidence type="ECO:0000256" key="1">
    <source>
        <dbReference type="ARBA" id="ARBA00001412"/>
    </source>
</evidence>
<dbReference type="PRINTS" id="PR00742">
    <property type="entry name" value="GLHYDRLASE35"/>
</dbReference>
<dbReference type="EC" id="3.2.1.23" evidence="3 7"/>
<dbReference type="GO" id="GO:0004565">
    <property type="term" value="F:beta-galactosidase activity"/>
    <property type="evidence" value="ECO:0007669"/>
    <property type="project" value="UniProtKB-EC"/>
</dbReference>
<evidence type="ECO:0000259" key="10">
    <source>
        <dbReference type="Pfam" id="PF21467"/>
    </source>
</evidence>
<name>A0A6T6CJY4_9RHOD</name>
<gene>
    <name evidence="11" type="ORF">CCAE0312_LOCUS8936</name>
    <name evidence="12" type="ORF">CCAE0312_LOCUS8938</name>
    <name evidence="13" type="ORF">CCAE0312_LOCUS8939</name>
</gene>
<feature type="domain" description="Glycoside hydrolase 35 catalytic" evidence="9">
    <location>
        <begin position="21"/>
        <end position="328"/>
    </location>
</feature>
<evidence type="ECO:0000256" key="4">
    <source>
        <dbReference type="ARBA" id="ARBA00022729"/>
    </source>
</evidence>
<feature type="domain" description="Beta-galactosidase galactose-binding" evidence="10">
    <location>
        <begin position="613"/>
        <end position="692"/>
    </location>
</feature>
<evidence type="ECO:0000256" key="7">
    <source>
        <dbReference type="RuleBase" id="RU000675"/>
    </source>
</evidence>
<evidence type="ECO:0000256" key="5">
    <source>
        <dbReference type="ARBA" id="ARBA00022801"/>
    </source>
</evidence>
<evidence type="ECO:0000313" key="12">
    <source>
        <dbReference type="EMBL" id="CAD9236841.1"/>
    </source>
</evidence>
<dbReference type="GO" id="GO:0005975">
    <property type="term" value="P:carbohydrate metabolic process"/>
    <property type="evidence" value="ECO:0007669"/>
    <property type="project" value="InterPro"/>
</dbReference>
<evidence type="ECO:0000259" key="9">
    <source>
        <dbReference type="Pfam" id="PF01301"/>
    </source>
</evidence>
<evidence type="ECO:0000256" key="8">
    <source>
        <dbReference type="RuleBase" id="RU003679"/>
    </source>
</evidence>
<dbReference type="EMBL" id="HBGH01016139">
    <property type="protein sequence ID" value="CAD9236842.1"/>
    <property type="molecule type" value="Transcribed_RNA"/>
</dbReference>
<keyword evidence="4" id="KW-0732">Signal</keyword>
<dbReference type="PANTHER" id="PTHR23421">
    <property type="entry name" value="BETA-GALACTOSIDASE RELATED"/>
    <property type="match status" value="1"/>
</dbReference>
<sequence length="721" mass="82086">MAATTAGIEGGARSVSFDERSFFLDGRRVLILSGSVHYPRCGDPSGWPELFERMRRNGLNCLETYVFWGEHDFDPSEPYDFTGSRDLFGFLRMAGENDLYVILRIGPYICAEANYGGFPAYLRDVPDISFRTFNEPFMDEMSRWVLFLADRLKEEELMYPQGGPIILFQLENEYDMVSDRHGEEGKKYLEWVSGLQDAIDLGVPAIMCYGSTVGVLETINSFFAHELIDDHRIRHPDQPAFWTECWTGWYDVWGTPHHRRSPESLAYAVARFFASGGAGVNYYMYFGGTNFRRETSMYLQATSYDYDAPLDEFGRDTTKSMHLATLHRVLEEHWFPMFREGCNALTYELAPNVCSVEWGALTFLCNDSSEEYTLEKGRTLNPRSVQVVSDTSEVLFDSSLVDSANAQVQNLVPVELFSGEWQTAKDPVGARSEFEYDTLPEQLVLTHGRTDYCWYSVPFTAHFEFDVNKMCISFQGADFFYVYINGQLVGRSQVPLWEDRFRNRWTQDPECPGFEHRIECVVEFRAGDSMSMLDILSCSLGMVKGEWQLEESQGLEDEAKGLLSVPDIEFFGDGGRSGGKASLLGPWKASEALQHLPRKQDWSHLEGKEPSGPTWFSRKFLTPESSHPLVLNLQGMNKGIIFVNGHCLGRFWMVLGTRPPVAFLENSPITTDATGTFTQSNYYVPRWALLEGEKEDNDLIVLDETGGDVEQIGFLEVRYRS</sequence>
<dbReference type="EMBL" id="HBGH01016136">
    <property type="protein sequence ID" value="CAD9236839.1"/>
    <property type="molecule type" value="Transcribed_RNA"/>
</dbReference>
<dbReference type="Pfam" id="PF01301">
    <property type="entry name" value="Glyco_hydro_35"/>
    <property type="match status" value="1"/>
</dbReference>
<dbReference type="InterPro" id="IPR008979">
    <property type="entry name" value="Galactose-bd-like_sf"/>
</dbReference>
<dbReference type="Pfam" id="PF21467">
    <property type="entry name" value="BetaGal_gal-bd"/>
    <property type="match status" value="1"/>
</dbReference>
<dbReference type="EMBL" id="HBGH01016138">
    <property type="protein sequence ID" value="CAD9236841.1"/>
    <property type="molecule type" value="Transcribed_RNA"/>
</dbReference>
<keyword evidence="6 7" id="KW-0326">Glycosidase</keyword>